<reference evidence="3" key="2">
    <citation type="submission" date="2023-07" db="EMBL/GenBank/DDBJ databases">
        <authorList>
            <person name="Shen H."/>
        </authorList>
    </citation>
    <scope>NUCLEOTIDE SEQUENCE</scope>
    <source>
        <strain evidence="3">TNR-22</strain>
    </source>
</reference>
<keyword evidence="1" id="KW-1133">Transmembrane helix</keyword>
<keyword evidence="4" id="KW-1185">Reference proteome</keyword>
<evidence type="ECO:0000259" key="2">
    <source>
        <dbReference type="Pfam" id="PF00892"/>
    </source>
</evidence>
<feature type="transmembrane region" description="Helical" evidence="1">
    <location>
        <begin position="185"/>
        <end position="203"/>
    </location>
</feature>
<feature type="domain" description="EamA" evidence="2">
    <location>
        <begin position="155"/>
        <end position="288"/>
    </location>
</feature>
<feature type="transmembrane region" description="Helical" evidence="1">
    <location>
        <begin position="215"/>
        <end position="236"/>
    </location>
</feature>
<accession>A0ABT8YLH3</accession>
<comment type="caution">
    <text evidence="3">The sequence shown here is derived from an EMBL/GenBank/DDBJ whole genome shotgun (WGS) entry which is preliminary data.</text>
</comment>
<dbReference type="Proteomes" id="UP001174932">
    <property type="component" value="Unassembled WGS sequence"/>
</dbReference>
<dbReference type="SUPFAM" id="SSF103481">
    <property type="entry name" value="Multidrug resistance efflux transporter EmrE"/>
    <property type="match status" value="2"/>
</dbReference>
<keyword evidence="1" id="KW-0472">Membrane</keyword>
<dbReference type="Pfam" id="PF00892">
    <property type="entry name" value="EamA"/>
    <property type="match status" value="2"/>
</dbReference>
<feature type="transmembrane region" description="Helical" evidence="1">
    <location>
        <begin position="151"/>
        <end position="173"/>
    </location>
</feature>
<evidence type="ECO:0000313" key="4">
    <source>
        <dbReference type="Proteomes" id="UP001174932"/>
    </source>
</evidence>
<reference evidence="3" key="1">
    <citation type="journal article" date="2015" name="Int. J. Syst. Evol. Microbiol.">
        <title>Rhizobium alvei sp. nov., isolated from a freshwater river.</title>
        <authorList>
            <person name="Sheu S.Y."/>
            <person name="Huang H.W."/>
            <person name="Young C.C."/>
            <person name="Chen W.M."/>
        </authorList>
    </citation>
    <scope>NUCLEOTIDE SEQUENCE</scope>
    <source>
        <strain evidence="3">TNR-22</strain>
    </source>
</reference>
<feature type="transmembrane region" description="Helical" evidence="1">
    <location>
        <begin position="273"/>
        <end position="289"/>
    </location>
</feature>
<name>A0ABT8YLH3_9HYPH</name>
<feature type="transmembrane region" description="Helical" evidence="1">
    <location>
        <begin position="67"/>
        <end position="87"/>
    </location>
</feature>
<feature type="transmembrane region" description="Helical" evidence="1">
    <location>
        <begin position="126"/>
        <end position="145"/>
    </location>
</feature>
<dbReference type="InterPro" id="IPR000620">
    <property type="entry name" value="EamA_dom"/>
</dbReference>
<protein>
    <submittedName>
        <fullName evidence="3">DMT family transporter</fullName>
    </submittedName>
</protein>
<feature type="transmembrane region" description="Helical" evidence="1">
    <location>
        <begin position="248"/>
        <end position="267"/>
    </location>
</feature>
<evidence type="ECO:0000313" key="3">
    <source>
        <dbReference type="EMBL" id="MDO6964454.1"/>
    </source>
</evidence>
<organism evidence="3 4">
    <name type="scientific">Rhizobium alvei</name>
    <dbReference type="NCBI Taxonomy" id="1132659"/>
    <lineage>
        <taxon>Bacteria</taxon>
        <taxon>Pseudomonadati</taxon>
        <taxon>Pseudomonadota</taxon>
        <taxon>Alphaproteobacteria</taxon>
        <taxon>Hyphomicrobiales</taxon>
        <taxon>Rhizobiaceae</taxon>
        <taxon>Rhizobium/Agrobacterium group</taxon>
        <taxon>Rhizobium</taxon>
    </lineage>
</organism>
<feature type="transmembrane region" description="Helical" evidence="1">
    <location>
        <begin position="99"/>
        <end position="117"/>
    </location>
</feature>
<feature type="transmembrane region" description="Helical" evidence="1">
    <location>
        <begin position="35"/>
        <end position="55"/>
    </location>
</feature>
<proteinExistence type="predicted"/>
<sequence>MPDSVKAYILLIITTIGWSANSVVGKYAVGHISPLALTFFRLCLALCVILAISIPQIRADWPLLKKNWLLLLGYGVFGFAAFNAFLYSGLNHTSAINGVIEQAGIPGLIFIGNYLLFRTRISPAQILGYAVTLSGVFLTAANGSLDTLLGLKFNIGDLMLMGACVVYAIYTVGLRWKPPVHWKSLMAATAFGGVLACLPLLGWEVATDSFIAPDMVGFMTIAFTGLVPSLVSQILYIRGIELIGPNRAGLFINTVPVFGTLLSVAFLSEPFHTYHLVALIMVLGGIAIAERGKA</sequence>
<dbReference type="PANTHER" id="PTHR22911:SF79">
    <property type="entry name" value="MOBA-LIKE NTP TRANSFERASE DOMAIN-CONTAINING PROTEIN"/>
    <property type="match status" value="1"/>
</dbReference>
<keyword evidence="1" id="KW-0812">Transmembrane</keyword>
<dbReference type="InterPro" id="IPR037185">
    <property type="entry name" value="EmrE-like"/>
</dbReference>
<dbReference type="RefSeq" id="WP_304376363.1">
    <property type="nucleotide sequence ID" value="NZ_JAUOZU010000007.1"/>
</dbReference>
<feature type="transmembrane region" description="Helical" evidence="1">
    <location>
        <begin position="7"/>
        <end position="29"/>
    </location>
</feature>
<dbReference type="EMBL" id="JAUOZU010000007">
    <property type="protein sequence ID" value="MDO6964454.1"/>
    <property type="molecule type" value="Genomic_DNA"/>
</dbReference>
<gene>
    <name evidence="3" type="ORF">Q4481_10840</name>
</gene>
<feature type="domain" description="EamA" evidence="2">
    <location>
        <begin position="6"/>
        <end position="139"/>
    </location>
</feature>
<evidence type="ECO:0000256" key="1">
    <source>
        <dbReference type="SAM" id="Phobius"/>
    </source>
</evidence>
<dbReference type="PANTHER" id="PTHR22911">
    <property type="entry name" value="ACYL-MALONYL CONDENSING ENZYME-RELATED"/>
    <property type="match status" value="1"/>
</dbReference>